<dbReference type="PANTHER" id="PTHR44019">
    <property type="entry name" value="WD REPEAT-CONTAINING PROTEIN 55"/>
    <property type="match status" value="1"/>
</dbReference>
<dbReference type="Pfam" id="PF23342">
    <property type="entry name" value="WDR90_beta-prop_4th"/>
    <property type="match status" value="1"/>
</dbReference>
<dbReference type="SMART" id="SM00320">
    <property type="entry name" value="WD40"/>
    <property type="match status" value="7"/>
</dbReference>
<comment type="caution">
    <text evidence="6">The sequence shown here is derived from an EMBL/GenBank/DDBJ whole genome shotgun (WGS) entry which is preliminary data.</text>
</comment>
<gene>
    <name evidence="6" type="ORF">RT723_13950</name>
</gene>
<feature type="signal peptide" evidence="4">
    <location>
        <begin position="1"/>
        <end position="24"/>
    </location>
</feature>
<dbReference type="PANTHER" id="PTHR44019:SF8">
    <property type="entry name" value="POC1 CENTRIOLAR PROTEIN HOMOLOG"/>
    <property type="match status" value="1"/>
</dbReference>
<keyword evidence="4" id="KW-0732">Signal</keyword>
<dbReference type="Pfam" id="PF00400">
    <property type="entry name" value="WD40"/>
    <property type="match status" value="3"/>
</dbReference>
<evidence type="ECO:0000256" key="3">
    <source>
        <dbReference type="PROSITE-ProRule" id="PRU00221"/>
    </source>
</evidence>
<dbReference type="PROSITE" id="PS50082">
    <property type="entry name" value="WD_REPEATS_2"/>
    <property type="match status" value="6"/>
</dbReference>
<dbReference type="Gene3D" id="2.130.10.10">
    <property type="entry name" value="YVTN repeat-like/Quinoprotein amine dehydrogenase"/>
    <property type="match status" value="3"/>
</dbReference>
<keyword evidence="2" id="KW-0677">Repeat</keyword>
<dbReference type="InterPro" id="IPR055440">
    <property type="entry name" value="Beta-prop_WDR90_4th"/>
</dbReference>
<feature type="chain" id="PRO_5047533860" evidence="4">
    <location>
        <begin position="25"/>
        <end position="359"/>
    </location>
</feature>
<evidence type="ECO:0000259" key="5">
    <source>
        <dbReference type="Pfam" id="PF23342"/>
    </source>
</evidence>
<dbReference type="CDD" id="cd00200">
    <property type="entry name" value="WD40"/>
    <property type="match status" value="1"/>
</dbReference>
<dbReference type="InterPro" id="IPR050505">
    <property type="entry name" value="WDR55/POC1"/>
</dbReference>
<dbReference type="InterPro" id="IPR001680">
    <property type="entry name" value="WD40_rpt"/>
</dbReference>
<dbReference type="InterPro" id="IPR020472">
    <property type="entry name" value="WD40_PAC1"/>
</dbReference>
<sequence length="359" mass="39909">MKKRINKLTKILIALIFSISSGCATTSEQAFTDDDVKKQYNICQTHKNSVCTLDFHPNNNLIASSGYHPVVKIWHRENGKILHSLLHPVGVPSLSFSHDGQYLATASYDANVRIWDVNSGALVKTFSGHQGSVFGIAFSPDDQHLTSVSADDTGRIWNVSSGEYIELKRHQGDVWGVAYSHSGQWLLTGGEDNKVNIWDAKTGKYLSTLNEHSGAVLALEFSHHDKLLASGGDDYIINIWDTQTWTILKSIKQPMYSIYGLSFSPDDSILVSSHRDKGLFGELLQYHFDYGNDGQDITIRFWDVKTGDCLQHLNGHKDDVNKVVFSPDGARVASASVDGSVILWDVDKVLTHKRACQDE</sequence>
<evidence type="ECO:0000313" key="6">
    <source>
        <dbReference type="EMBL" id="MDU0114073.1"/>
    </source>
</evidence>
<dbReference type="PROSITE" id="PS50294">
    <property type="entry name" value="WD_REPEATS_REGION"/>
    <property type="match status" value="6"/>
</dbReference>
<evidence type="ECO:0000313" key="7">
    <source>
        <dbReference type="Proteomes" id="UP001257914"/>
    </source>
</evidence>
<dbReference type="PROSITE" id="PS00678">
    <property type="entry name" value="WD_REPEATS_1"/>
    <property type="match status" value="4"/>
</dbReference>
<feature type="repeat" description="WD" evidence="3">
    <location>
        <begin position="43"/>
        <end position="84"/>
    </location>
</feature>
<dbReference type="RefSeq" id="WP_315947670.1">
    <property type="nucleotide sequence ID" value="NZ_JAWCUA010000010.1"/>
</dbReference>
<dbReference type="InterPro" id="IPR019775">
    <property type="entry name" value="WD40_repeat_CS"/>
</dbReference>
<accession>A0ABU3R317</accession>
<feature type="repeat" description="WD" evidence="3">
    <location>
        <begin position="126"/>
        <end position="167"/>
    </location>
</feature>
<evidence type="ECO:0000256" key="2">
    <source>
        <dbReference type="ARBA" id="ARBA00022737"/>
    </source>
</evidence>
<evidence type="ECO:0000256" key="4">
    <source>
        <dbReference type="SAM" id="SignalP"/>
    </source>
</evidence>
<dbReference type="InterPro" id="IPR036322">
    <property type="entry name" value="WD40_repeat_dom_sf"/>
</dbReference>
<dbReference type="InterPro" id="IPR015943">
    <property type="entry name" value="WD40/YVTN_repeat-like_dom_sf"/>
</dbReference>
<proteinExistence type="predicted"/>
<feature type="repeat" description="WD" evidence="3">
    <location>
        <begin position="209"/>
        <end position="250"/>
    </location>
</feature>
<dbReference type="PROSITE" id="PS51257">
    <property type="entry name" value="PROKAR_LIPOPROTEIN"/>
    <property type="match status" value="1"/>
</dbReference>
<dbReference type="EMBL" id="JAWCUA010000010">
    <property type="protein sequence ID" value="MDU0114073.1"/>
    <property type="molecule type" value="Genomic_DNA"/>
</dbReference>
<protein>
    <submittedName>
        <fullName evidence="6">WD40 repeat domain-containing protein</fullName>
    </submittedName>
</protein>
<keyword evidence="7" id="KW-1185">Reference proteome</keyword>
<name>A0ABU3R317_9GAMM</name>
<organism evidence="6 7">
    <name type="scientific">Psychrosphaera aquimarina</name>
    <dbReference type="NCBI Taxonomy" id="2044854"/>
    <lineage>
        <taxon>Bacteria</taxon>
        <taxon>Pseudomonadati</taxon>
        <taxon>Pseudomonadota</taxon>
        <taxon>Gammaproteobacteria</taxon>
        <taxon>Alteromonadales</taxon>
        <taxon>Pseudoalteromonadaceae</taxon>
        <taxon>Psychrosphaera</taxon>
    </lineage>
</organism>
<feature type="repeat" description="WD" evidence="3">
    <location>
        <begin position="313"/>
        <end position="347"/>
    </location>
</feature>
<keyword evidence="1 3" id="KW-0853">WD repeat</keyword>
<feature type="domain" description="WDR90 4th beta-propeller" evidence="5">
    <location>
        <begin position="93"/>
        <end position="220"/>
    </location>
</feature>
<reference evidence="6 7" key="1">
    <citation type="submission" date="2023-10" db="EMBL/GenBank/DDBJ databases">
        <title>Psychrosphaera aquimaarina strain SW33 isolated from seawater.</title>
        <authorList>
            <person name="Bayburt H."/>
            <person name="Kim J.M."/>
            <person name="Choi B.J."/>
            <person name="Jeon C.O."/>
        </authorList>
    </citation>
    <scope>NUCLEOTIDE SEQUENCE [LARGE SCALE GENOMIC DNA]</scope>
    <source>
        <strain evidence="6 7">KCTC 52743</strain>
    </source>
</reference>
<evidence type="ECO:0000256" key="1">
    <source>
        <dbReference type="ARBA" id="ARBA00022574"/>
    </source>
</evidence>
<dbReference type="PRINTS" id="PR00320">
    <property type="entry name" value="GPROTEINBRPT"/>
</dbReference>
<feature type="repeat" description="WD" evidence="3">
    <location>
        <begin position="84"/>
        <end position="125"/>
    </location>
</feature>
<feature type="repeat" description="WD" evidence="3">
    <location>
        <begin position="167"/>
        <end position="208"/>
    </location>
</feature>
<dbReference type="Proteomes" id="UP001257914">
    <property type="component" value="Unassembled WGS sequence"/>
</dbReference>
<dbReference type="SUPFAM" id="SSF50978">
    <property type="entry name" value="WD40 repeat-like"/>
    <property type="match status" value="1"/>
</dbReference>